<feature type="chain" id="PRO_5046008145" evidence="1">
    <location>
        <begin position="24"/>
        <end position="126"/>
    </location>
</feature>
<feature type="signal peptide" evidence="1">
    <location>
        <begin position="1"/>
        <end position="23"/>
    </location>
</feature>
<dbReference type="PROSITE" id="PS00999">
    <property type="entry name" value="SSI"/>
    <property type="match status" value="1"/>
</dbReference>
<reference evidence="4" key="1">
    <citation type="journal article" date="2019" name="Int. J. Syst. Evol. Microbiol.">
        <title>The Global Catalogue of Microorganisms (GCM) 10K type strain sequencing project: providing services to taxonomists for standard genome sequencing and annotation.</title>
        <authorList>
            <consortium name="The Broad Institute Genomics Platform"/>
            <consortium name="The Broad Institute Genome Sequencing Center for Infectious Disease"/>
            <person name="Wu L."/>
            <person name="Ma J."/>
        </authorList>
    </citation>
    <scope>NUCLEOTIDE SEQUENCE [LARGE SCALE GENOMIC DNA]</scope>
    <source>
        <strain evidence="4">CGMCC 1.15399</strain>
    </source>
</reference>
<dbReference type="Proteomes" id="UP001597097">
    <property type="component" value="Unassembled WGS sequence"/>
</dbReference>
<keyword evidence="1" id="KW-0732">Signal</keyword>
<name>A0ABW4G559_9ACTN</name>
<dbReference type="InterPro" id="IPR020054">
    <property type="entry name" value="Prot_inh_SSI_I16_CS"/>
</dbReference>
<sequence length="126" mass="13380">MMRAAGTIVLCGAVLATASPALAEPGPQATLRIVIMVNDRPLKGATLTCDPDGGSHPTPSAACELLRKIDGDSTKLNVVPNPVCTDEYERHTVLVRGKWHDRTVKWAHSYPNSCQMKAAGGAVFTL</sequence>
<dbReference type="EMBL" id="JBHUCM010000012">
    <property type="protein sequence ID" value="MFD1537887.1"/>
    <property type="molecule type" value="Genomic_DNA"/>
</dbReference>
<organism evidence="3 4">
    <name type="scientific">Nonomuraea guangzhouensis</name>
    <dbReference type="NCBI Taxonomy" id="1291555"/>
    <lineage>
        <taxon>Bacteria</taxon>
        <taxon>Bacillati</taxon>
        <taxon>Actinomycetota</taxon>
        <taxon>Actinomycetes</taxon>
        <taxon>Streptosporangiales</taxon>
        <taxon>Streptosporangiaceae</taxon>
        <taxon>Nonomuraea</taxon>
    </lineage>
</organism>
<comment type="caution">
    <text evidence="3">The sequence shown here is derived from an EMBL/GenBank/DDBJ whole genome shotgun (WGS) entry which is preliminary data.</text>
</comment>
<feature type="domain" description="Subtilisin inhibitor" evidence="2">
    <location>
        <begin position="41"/>
        <end position="112"/>
    </location>
</feature>
<keyword evidence="4" id="KW-1185">Reference proteome</keyword>
<gene>
    <name evidence="3" type="ORF">ACFSJ0_12615</name>
</gene>
<accession>A0ABW4G559</accession>
<protein>
    <submittedName>
        <fullName evidence="3">SSI family serine proteinase inhibitor</fullName>
    </submittedName>
</protein>
<proteinExistence type="predicted"/>
<evidence type="ECO:0000256" key="1">
    <source>
        <dbReference type="SAM" id="SignalP"/>
    </source>
</evidence>
<evidence type="ECO:0000313" key="3">
    <source>
        <dbReference type="EMBL" id="MFD1537887.1"/>
    </source>
</evidence>
<dbReference type="InterPro" id="IPR023549">
    <property type="entry name" value="Subtilisin_inhibitor"/>
</dbReference>
<dbReference type="RefSeq" id="WP_219530984.1">
    <property type="nucleotide sequence ID" value="NZ_JAHKRM010000010.1"/>
</dbReference>
<evidence type="ECO:0000259" key="2">
    <source>
        <dbReference type="Pfam" id="PF00720"/>
    </source>
</evidence>
<dbReference type="Pfam" id="PF00720">
    <property type="entry name" value="SSI"/>
    <property type="match status" value="1"/>
</dbReference>
<evidence type="ECO:0000313" key="4">
    <source>
        <dbReference type="Proteomes" id="UP001597097"/>
    </source>
</evidence>